<protein>
    <submittedName>
        <fullName evidence="4">T9SS type A sorting domain-containing protein</fullName>
    </submittedName>
</protein>
<name>A0ABY7S0C3_9FLAO</name>
<dbReference type="SUPFAM" id="SSF52058">
    <property type="entry name" value="L domain-like"/>
    <property type="match status" value="1"/>
</dbReference>
<keyword evidence="1" id="KW-0732">Signal</keyword>
<dbReference type="InterPro" id="IPR026444">
    <property type="entry name" value="Secre_tail"/>
</dbReference>
<evidence type="ECO:0000259" key="2">
    <source>
        <dbReference type="Pfam" id="PF18962"/>
    </source>
</evidence>
<feature type="domain" description="Secretion system C-terminal sorting" evidence="2">
    <location>
        <begin position="644"/>
        <end position="710"/>
    </location>
</feature>
<dbReference type="Proteomes" id="UP001202717">
    <property type="component" value="Chromosome"/>
</dbReference>
<evidence type="ECO:0000313" key="4">
    <source>
        <dbReference type="EMBL" id="WCO02614.1"/>
    </source>
</evidence>
<keyword evidence="5" id="KW-1185">Reference proteome</keyword>
<dbReference type="InterPro" id="IPR055353">
    <property type="entry name" value="DUF7619"/>
</dbReference>
<evidence type="ECO:0000259" key="3">
    <source>
        <dbReference type="Pfam" id="PF24595"/>
    </source>
</evidence>
<dbReference type="RefSeq" id="WP_249995381.1">
    <property type="nucleotide sequence ID" value="NZ_CP116221.1"/>
</dbReference>
<dbReference type="InterPro" id="IPR001611">
    <property type="entry name" value="Leu-rich_rpt"/>
</dbReference>
<reference evidence="4 5" key="1">
    <citation type="submission" date="2023-01" db="EMBL/GenBank/DDBJ databases">
        <title>Psychroserpens ponticola sp. nov., isolated from seawater.</title>
        <authorList>
            <person name="Kristyanto S."/>
            <person name="Jung J."/>
            <person name="Kim J.M."/>
            <person name="Jeon C.O."/>
        </authorList>
    </citation>
    <scope>NUCLEOTIDE SEQUENCE [LARGE SCALE GENOMIC DNA]</scope>
    <source>
        <strain evidence="4 5">MSW6</strain>
    </source>
</reference>
<dbReference type="PROSITE" id="PS51450">
    <property type="entry name" value="LRR"/>
    <property type="match status" value="1"/>
</dbReference>
<dbReference type="Pfam" id="PF18962">
    <property type="entry name" value="Por_Secre_tail"/>
    <property type="match status" value="1"/>
</dbReference>
<dbReference type="EMBL" id="CP116221">
    <property type="protein sequence ID" value="WCO02614.1"/>
    <property type="molecule type" value="Genomic_DNA"/>
</dbReference>
<dbReference type="Pfam" id="PF24595">
    <property type="entry name" value="DUF7619"/>
    <property type="match status" value="1"/>
</dbReference>
<proteinExistence type="predicted"/>
<evidence type="ECO:0000313" key="5">
    <source>
        <dbReference type="Proteomes" id="UP001202717"/>
    </source>
</evidence>
<sequence length="713" mass="79625">MKSFLLSFLFLITFLIGNAQIIDIPDANFKNGLLNYVPVIDTNSDGEIQISEAELITELYFQDIEYINSLEGLESFVNLIDFTMGNINNYSTTLIIENLPNLTSVNFFSSVSSIALINLPNLKELAMGNTNSQYYSFEELISNCNCVDLEVLILDYNHITSIDVSSFVNLEYFVCSHNYELTSLDVSQNINLTTLDLSLSEGLQYLNIKNGSAENLIIDEYHSALEYICVDDDEVAYVRNLVENSGLTNCFVNSYCTFNSGGVTYALEGGSLLDIDTNGCDINDIQFPNMMFNISNNTNSGSFIANASGDYSFALPDGVHTLVPQIENPDYFSISPTSLVVDFPTDASPYNQDFCVISNGTFNDLEVVIVPVSQVIPGFDSHYKIIYKNKGNTLISGSVEFDYSLNADVVQFLSATPTNDSETNNILSWNFTDLSPFETRGIEVSFNLNTPTDPDFPLNSGDDLGYVANIFPLIDDETPSDNEFELKQIVVNSYDPNDIRCLEGEIIAPEEVGKYVHYLIRFENLGTANAINVVVNNRIDATKFDINTLVPLNGSHDYYTRINPDNDVEFIFENIQLPFDDANNDGYVVYKIKTLSTLVLGDEFANQAEIYFDFNAPVITNAYITEVAEDNLSTSDFSLSTIKVYPNPVADILTIEAEFEINTLHVYDIEGRRVLENYKSNSNQISMSSLETGIYFVKVFSDSKIKTLKVIKN</sequence>
<dbReference type="Gene3D" id="3.80.10.10">
    <property type="entry name" value="Ribonuclease Inhibitor"/>
    <property type="match status" value="1"/>
</dbReference>
<dbReference type="InterPro" id="IPR032675">
    <property type="entry name" value="LRR_dom_sf"/>
</dbReference>
<evidence type="ECO:0000256" key="1">
    <source>
        <dbReference type="ARBA" id="ARBA00022729"/>
    </source>
</evidence>
<dbReference type="NCBIfam" id="TIGR04183">
    <property type="entry name" value="Por_Secre_tail"/>
    <property type="match status" value="1"/>
</dbReference>
<organism evidence="4 5">
    <name type="scientific">Psychroserpens ponticola</name>
    <dbReference type="NCBI Taxonomy" id="2932268"/>
    <lineage>
        <taxon>Bacteria</taxon>
        <taxon>Pseudomonadati</taxon>
        <taxon>Bacteroidota</taxon>
        <taxon>Flavobacteriia</taxon>
        <taxon>Flavobacteriales</taxon>
        <taxon>Flavobacteriaceae</taxon>
        <taxon>Psychroserpens</taxon>
    </lineage>
</organism>
<accession>A0ABY7S0C3</accession>
<gene>
    <name evidence="4" type="ORF">MUN68_003750</name>
</gene>
<feature type="domain" description="DUF7619" evidence="3">
    <location>
        <begin position="495"/>
        <end position="625"/>
    </location>
</feature>